<dbReference type="eggNOG" id="ENOG502RP0A">
    <property type="taxonomic scope" value="Eukaryota"/>
</dbReference>
<dbReference type="InParanoid" id="T0R6G9"/>
<dbReference type="Proteomes" id="UP000030762">
    <property type="component" value="Unassembled WGS sequence"/>
</dbReference>
<dbReference type="AlphaFoldDB" id="T0R6G9"/>
<evidence type="ECO:0000313" key="2">
    <source>
        <dbReference type="Proteomes" id="UP000030762"/>
    </source>
</evidence>
<evidence type="ECO:0008006" key="3">
    <source>
        <dbReference type="Google" id="ProtNLM"/>
    </source>
</evidence>
<organism evidence="1 2">
    <name type="scientific">Saprolegnia diclina (strain VS20)</name>
    <dbReference type="NCBI Taxonomy" id="1156394"/>
    <lineage>
        <taxon>Eukaryota</taxon>
        <taxon>Sar</taxon>
        <taxon>Stramenopiles</taxon>
        <taxon>Oomycota</taxon>
        <taxon>Saprolegniomycetes</taxon>
        <taxon>Saprolegniales</taxon>
        <taxon>Saprolegniaceae</taxon>
        <taxon>Saprolegnia</taxon>
    </lineage>
</organism>
<protein>
    <recommendedName>
        <fullName evidence="3">Peroxin/Ferlin domain-containing protein</fullName>
    </recommendedName>
</protein>
<dbReference type="OrthoDB" id="77309at2759"/>
<dbReference type="GeneID" id="19941615"/>
<proteinExistence type="predicted"/>
<dbReference type="EMBL" id="JH767133">
    <property type="protein sequence ID" value="EQC42045.1"/>
    <property type="molecule type" value="Genomic_DNA"/>
</dbReference>
<dbReference type="RefSeq" id="XP_008604614.1">
    <property type="nucleotide sequence ID" value="XM_008606392.1"/>
</dbReference>
<dbReference type="VEuPathDB" id="FungiDB:SDRG_00888"/>
<evidence type="ECO:0000313" key="1">
    <source>
        <dbReference type="EMBL" id="EQC42045.1"/>
    </source>
</evidence>
<name>T0R6G9_SAPDV</name>
<sequence>MLSRKWPLKPPTLPFRSKPDAPVAVVRIVDEKGGMASSIRDRLEAFYTTHNPTKLGEIDKLLSQFAGAEATLLQSMHRKYGVRDLESDVAVDEVYENERYSFLTMGFGSSFPGHLTVLDRKRYSGSHGTPSSQVFEQVEPTLPESADPAYQWAWTGPWEIDAAYVPCDRDGWTYAFDFSNFSPMLLKDEGKASPGMTDYARRRRWARTRILSRVVPAVEDIEMPIKLELQELPEIPLPAPDANLPLRFYSKNLSLESHKNAWSHQVNKLLKLHARLEHIMAGRLLMWKRTKVELKAQAKSTLATVNALRAQITADEKRGVKDLATQSSLDVHLAHYEDLKRRIWFPKEKGYLLRGNLIGLFVGIKDIWVDTIKLQFGASISPLPDGTVRCHVTFKGQVTIRLHGVKLKAEKGTRVPNSRWSSVFLTTQCIGDLGLLYNAADGHWTPEPSKGIEFHKMQLKVTGGLDLPDGLFKMLLTEVANTLVQEVLFAHFPPELGPLFQYASSAFEVRGELQVEGPAIADLVDATLEPVNEREESKMSVQAFDDIATLLGLTRSQLNLLVGLRGFLLCPKPHSFQSLRAIATYFRTYWLAPHAMDNVEPVLAEWTQTWQHLLELLFLQRQLDSRGCAYELFDFGACVLRTKRDVLDKHVPCRVQLSHLVCNVQLANVIQAASDFFARYMSAAKITPKKPSPETSVYGIRIGRKSWTAASGDAPSITHTVTKEVEAQIAEVRALGATIQMLLSSCAVEALACDVDGKMTGTDRDGVRDAKVKVRVTDLQAHGRGPINFDQPLALLYALGQLSVESSADLGAIDVGLQTATGLTIAHANLRDVYAQCDLDLTRLRREDSTIPLVITSWGPTRAKIDLHEALTGRVGVAITDVDAHLQALLEAFCAVVSSQFSLAGVWPAKVAACILKYCSSDEFLVAWSVRLRLDPRGALVLQPIDDHPQPFQYFDHLQVVPLLLDVEAMVQFWIETQLAAKL</sequence>
<reference evidence="1 2" key="1">
    <citation type="submission" date="2012-04" db="EMBL/GenBank/DDBJ databases">
        <title>The Genome Sequence of Saprolegnia declina VS20.</title>
        <authorList>
            <consortium name="The Broad Institute Genome Sequencing Platform"/>
            <person name="Russ C."/>
            <person name="Nusbaum C."/>
            <person name="Tyler B."/>
            <person name="van West P."/>
            <person name="Dieguez-Uribeondo J."/>
            <person name="de Bruijn I."/>
            <person name="Tripathy S."/>
            <person name="Jiang R."/>
            <person name="Young S.K."/>
            <person name="Zeng Q."/>
            <person name="Gargeya S."/>
            <person name="Fitzgerald M."/>
            <person name="Haas B."/>
            <person name="Abouelleil A."/>
            <person name="Alvarado L."/>
            <person name="Arachchi H.M."/>
            <person name="Berlin A."/>
            <person name="Chapman S.B."/>
            <person name="Goldberg J."/>
            <person name="Griggs A."/>
            <person name="Gujja S."/>
            <person name="Hansen M."/>
            <person name="Howarth C."/>
            <person name="Imamovic A."/>
            <person name="Larimer J."/>
            <person name="McCowen C."/>
            <person name="Montmayeur A."/>
            <person name="Murphy C."/>
            <person name="Neiman D."/>
            <person name="Pearson M."/>
            <person name="Priest M."/>
            <person name="Roberts A."/>
            <person name="Saif S."/>
            <person name="Shea T."/>
            <person name="Sisk P."/>
            <person name="Sykes S."/>
            <person name="Wortman J."/>
            <person name="Nusbaum C."/>
            <person name="Birren B."/>
        </authorList>
    </citation>
    <scope>NUCLEOTIDE SEQUENCE [LARGE SCALE GENOMIC DNA]</scope>
    <source>
        <strain evidence="1 2">VS20</strain>
    </source>
</reference>
<dbReference type="STRING" id="1156394.T0R6G9"/>
<gene>
    <name evidence="1" type="ORF">SDRG_00888</name>
</gene>
<accession>T0R6G9</accession>
<keyword evidence="2" id="KW-1185">Reference proteome</keyword>